<gene>
    <name evidence="1" type="ORF">SAMN05660493_01831</name>
</gene>
<dbReference type="OrthoDB" id="1098070at2"/>
<evidence type="ECO:0008006" key="3">
    <source>
        <dbReference type="Google" id="ProtNLM"/>
    </source>
</evidence>
<dbReference type="AlphaFoldDB" id="A0A1U7PYR5"/>
<proteinExistence type="predicted"/>
<reference evidence="2" key="1">
    <citation type="submission" date="2016-10" db="EMBL/GenBank/DDBJ databases">
        <authorList>
            <person name="Varghese N."/>
            <person name="Submissions S."/>
        </authorList>
    </citation>
    <scope>NUCLEOTIDE SEQUENCE [LARGE SCALE GENOMIC DNA]</scope>
    <source>
        <strain evidence="2">DSM 19482</strain>
    </source>
</reference>
<accession>A0A1U7PYR5</accession>
<organism evidence="1 2">
    <name type="scientific">Epilithonimonas bovis DSM 19482</name>
    <dbReference type="NCBI Taxonomy" id="1121284"/>
    <lineage>
        <taxon>Bacteria</taxon>
        <taxon>Pseudomonadati</taxon>
        <taxon>Bacteroidota</taxon>
        <taxon>Flavobacteriia</taxon>
        <taxon>Flavobacteriales</taxon>
        <taxon>Weeksellaceae</taxon>
        <taxon>Chryseobacterium group</taxon>
        <taxon>Epilithonimonas</taxon>
    </lineage>
</organism>
<evidence type="ECO:0000313" key="2">
    <source>
        <dbReference type="Proteomes" id="UP000187261"/>
    </source>
</evidence>
<dbReference type="EMBL" id="FTPU01000017">
    <property type="protein sequence ID" value="SIT97122.1"/>
    <property type="molecule type" value="Genomic_DNA"/>
</dbReference>
<dbReference type="STRING" id="1121284.SAMN05660493_01831"/>
<keyword evidence="2" id="KW-1185">Reference proteome</keyword>
<dbReference type="RefSeq" id="WP_076783308.1">
    <property type="nucleotide sequence ID" value="NZ_FTPU01000017.1"/>
</dbReference>
<sequence>MKLIYSDLALITLKEIVDFLNCKWTKKEIKTLRKDISNFEKTVNDGIIKHADFEGYPNTQFALIGKKQVKIIYRVIDSEKIEIALFWHCKQDPRKLKELLNL</sequence>
<name>A0A1U7PYR5_9FLAO</name>
<protein>
    <recommendedName>
        <fullName evidence="3">Plasmid stabilization system protein ParE</fullName>
    </recommendedName>
</protein>
<evidence type="ECO:0000313" key="1">
    <source>
        <dbReference type="EMBL" id="SIT97122.1"/>
    </source>
</evidence>
<dbReference type="Proteomes" id="UP000187261">
    <property type="component" value="Unassembled WGS sequence"/>
</dbReference>